<dbReference type="Gene3D" id="3.40.50.720">
    <property type="entry name" value="NAD(P)-binding Rossmann-like Domain"/>
    <property type="match status" value="1"/>
</dbReference>
<accession>A0A1Q3DXV3</accession>
<gene>
    <name evidence="1" type="ORF">LENED_001250</name>
</gene>
<dbReference type="GO" id="GO:0016853">
    <property type="term" value="F:isomerase activity"/>
    <property type="evidence" value="ECO:0007669"/>
    <property type="project" value="UniProtKB-KW"/>
</dbReference>
<name>A0A1Q3DXV3_LENED</name>
<reference evidence="1 2" key="1">
    <citation type="submission" date="2016-08" db="EMBL/GenBank/DDBJ databases">
        <authorList>
            <consortium name="Lentinula edodes genome sequencing consortium"/>
            <person name="Sakamoto Y."/>
            <person name="Nakade K."/>
            <person name="Sato S."/>
            <person name="Yoshida Y."/>
            <person name="Miyazaki K."/>
            <person name="Natsume S."/>
            <person name="Konno N."/>
        </authorList>
    </citation>
    <scope>NUCLEOTIDE SEQUENCE [LARGE SCALE GENOMIC DNA]</scope>
    <source>
        <strain evidence="1 2">NBRC 111202</strain>
    </source>
</reference>
<keyword evidence="1" id="KW-0413">Isomerase</keyword>
<protein>
    <submittedName>
        <fullName evidence="1">3-beta hydroxysteroid dehydrogenase isomerase family protein</fullName>
    </submittedName>
</protein>
<dbReference type="InterPro" id="IPR036291">
    <property type="entry name" value="NAD(P)-bd_dom_sf"/>
</dbReference>
<keyword evidence="2" id="KW-1185">Reference proteome</keyword>
<dbReference type="AlphaFoldDB" id="A0A1Q3DXV3"/>
<evidence type="ECO:0000313" key="1">
    <source>
        <dbReference type="EMBL" id="GAV99769.1"/>
    </source>
</evidence>
<organism evidence="1 2">
    <name type="scientific">Lentinula edodes</name>
    <name type="common">Shiitake mushroom</name>
    <name type="synonym">Lentinus edodes</name>
    <dbReference type="NCBI Taxonomy" id="5353"/>
    <lineage>
        <taxon>Eukaryota</taxon>
        <taxon>Fungi</taxon>
        <taxon>Dikarya</taxon>
        <taxon>Basidiomycota</taxon>
        <taxon>Agaricomycotina</taxon>
        <taxon>Agaricomycetes</taxon>
        <taxon>Agaricomycetidae</taxon>
        <taxon>Agaricales</taxon>
        <taxon>Marasmiineae</taxon>
        <taxon>Omphalotaceae</taxon>
        <taxon>Lentinula</taxon>
    </lineage>
</organism>
<comment type="caution">
    <text evidence="1">The sequence shown here is derived from an EMBL/GenBank/DDBJ whole genome shotgun (WGS) entry which is preliminary data.</text>
</comment>
<proteinExistence type="predicted"/>
<dbReference type="SUPFAM" id="SSF51735">
    <property type="entry name" value="NAD(P)-binding Rossmann-fold domains"/>
    <property type="match status" value="1"/>
</dbReference>
<evidence type="ECO:0000313" key="2">
    <source>
        <dbReference type="Proteomes" id="UP000188533"/>
    </source>
</evidence>
<dbReference type="Proteomes" id="UP000188533">
    <property type="component" value="Unassembled WGS sequence"/>
</dbReference>
<dbReference type="EMBL" id="BDGU01000018">
    <property type="protein sequence ID" value="GAV99769.1"/>
    <property type="molecule type" value="Genomic_DNA"/>
</dbReference>
<sequence length="206" mass="22725">MKATYSSNIVTETAIHRPSITHLIIQTWTKWTKCLTLKELFSLLMELAFLGREHLISQLLKKGYTVRATARSTAKLQAIFPQATTDLYSGAYEGTVAVVKQSIAAGLMPKLPSVLAFSLRKTSVPSLRKLSNDGMRVYQESQTLADKAIRDISCCHFDVDFTVVLPPAIFGPQLSSLTFSLSSLGTNGFVKMLSAPELSDPYRAYD</sequence>
<reference evidence="1 2" key="2">
    <citation type="submission" date="2017-02" db="EMBL/GenBank/DDBJ databases">
        <title>A genome survey and senescence transcriptome analysis in Lentinula edodes.</title>
        <authorList>
            <person name="Sakamoto Y."/>
            <person name="Nakade K."/>
            <person name="Sato S."/>
            <person name="Yoshida Y."/>
            <person name="Miyazaki K."/>
            <person name="Natsume S."/>
            <person name="Konno N."/>
        </authorList>
    </citation>
    <scope>NUCLEOTIDE SEQUENCE [LARGE SCALE GENOMIC DNA]</scope>
    <source>
        <strain evidence="1 2">NBRC 111202</strain>
    </source>
</reference>